<dbReference type="InterPro" id="IPR003564">
    <property type="entry name" value="DHNTPase"/>
</dbReference>
<dbReference type="InterPro" id="IPR015797">
    <property type="entry name" value="NUDIX_hydrolase-like_dom_sf"/>
</dbReference>
<protein>
    <submittedName>
        <fullName evidence="2">Dihydroneopterin triphosphate diphosphatase</fullName>
        <ecNumber evidence="2">3.6.1.67</ecNumber>
    </submittedName>
</protein>
<accession>A0ABW7FVB8</accession>
<dbReference type="PRINTS" id="PR01404">
    <property type="entry name" value="NPPPHYDRLASE"/>
</dbReference>
<evidence type="ECO:0000259" key="1">
    <source>
        <dbReference type="PROSITE" id="PS51462"/>
    </source>
</evidence>
<proteinExistence type="predicted"/>
<sequence length="165" mass="18382">MSQAAVPTYKVPRSVLVVIHTPQWDVLLLERADKPGFWQSVTGSLDSLEESTEAAARREVLEETGIDAAALPAGALRDWGLCNEYDIYPIWRHRYAPGVTRNTESVFGLCVPVALPVRLAPREHLQQMWLPWRDAADRCFSPSNAEAILHLPAMYGRAQPDAAHP</sequence>
<dbReference type="InterPro" id="IPR000086">
    <property type="entry name" value="NUDIX_hydrolase_dom"/>
</dbReference>
<dbReference type="EMBL" id="JBIGHZ010000003">
    <property type="protein sequence ID" value="MFG6448269.1"/>
    <property type="molecule type" value="Genomic_DNA"/>
</dbReference>
<dbReference type="SUPFAM" id="SSF55811">
    <property type="entry name" value="Nudix"/>
    <property type="match status" value="1"/>
</dbReference>
<dbReference type="NCBIfam" id="NF006961">
    <property type="entry name" value="PRK09438.1"/>
    <property type="match status" value="1"/>
</dbReference>
<evidence type="ECO:0000313" key="3">
    <source>
        <dbReference type="Proteomes" id="UP001606099"/>
    </source>
</evidence>
<keyword evidence="2" id="KW-0378">Hydrolase</keyword>
<dbReference type="Gene3D" id="3.90.79.10">
    <property type="entry name" value="Nucleoside Triphosphate Pyrophosphohydrolase"/>
    <property type="match status" value="1"/>
</dbReference>
<gene>
    <name evidence="2" type="primary">nudB</name>
    <name evidence="2" type="ORF">ACG0Z6_08425</name>
</gene>
<dbReference type="GO" id="GO:0019177">
    <property type="term" value="F:dihydroneopterin triphosphate pyrophosphohydrolase activity"/>
    <property type="evidence" value="ECO:0007669"/>
    <property type="project" value="UniProtKB-EC"/>
</dbReference>
<dbReference type="Pfam" id="PF00293">
    <property type="entry name" value="NUDIX"/>
    <property type="match status" value="1"/>
</dbReference>
<keyword evidence="3" id="KW-1185">Reference proteome</keyword>
<dbReference type="PANTHER" id="PTHR43736:SF1">
    <property type="entry name" value="DIHYDRONEOPTERIN TRIPHOSPHATE DIPHOSPHATASE"/>
    <property type="match status" value="1"/>
</dbReference>
<dbReference type="RefSeq" id="WP_394460353.1">
    <property type="nucleotide sequence ID" value="NZ_JBIGHZ010000003.1"/>
</dbReference>
<evidence type="ECO:0000313" key="2">
    <source>
        <dbReference type="EMBL" id="MFG6448269.1"/>
    </source>
</evidence>
<organism evidence="2 3">
    <name type="scientific">Roseateles rivi</name>
    <dbReference type="NCBI Taxonomy" id="3299028"/>
    <lineage>
        <taxon>Bacteria</taxon>
        <taxon>Pseudomonadati</taxon>
        <taxon>Pseudomonadota</taxon>
        <taxon>Betaproteobacteria</taxon>
        <taxon>Burkholderiales</taxon>
        <taxon>Sphaerotilaceae</taxon>
        <taxon>Roseateles</taxon>
    </lineage>
</organism>
<feature type="domain" description="Nudix hydrolase" evidence="1">
    <location>
        <begin position="10"/>
        <end position="152"/>
    </location>
</feature>
<dbReference type="PROSITE" id="PS51462">
    <property type="entry name" value="NUDIX"/>
    <property type="match status" value="1"/>
</dbReference>
<dbReference type="CDD" id="cd04664">
    <property type="entry name" value="NUDIX_DHNTPase_like"/>
    <property type="match status" value="1"/>
</dbReference>
<comment type="caution">
    <text evidence="2">The sequence shown here is derived from an EMBL/GenBank/DDBJ whole genome shotgun (WGS) entry which is preliminary data.</text>
</comment>
<dbReference type="EC" id="3.6.1.67" evidence="2"/>
<reference evidence="2 3" key="1">
    <citation type="submission" date="2024-08" db="EMBL/GenBank/DDBJ databases">
        <authorList>
            <person name="Lu H."/>
        </authorList>
    </citation>
    <scope>NUCLEOTIDE SEQUENCE [LARGE SCALE GENOMIC DNA]</scope>
    <source>
        <strain evidence="2 3">BYS180W</strain>
    </source>
</reference>
<name>A0ABW7FVB8_9BURK</name>
<dbReference type="PANTHER" id="PTHR43736">
    <property type="entry name" value="ADP-RIBOSE PYROPHOSPHATASE"/>
    <property type="match status" value="1"/>
</dbReference>
<dbReference type="Proteomes" id="UP001606099">
    <property type="component" value="Unassembled WGS sequence"/>
</dbReference>